<keyword evidence="3 7" id="KW-0489">Methyltransferase</keyword>
<comment type="subcellular location">
    <subcellularLocation>
        <location evidence="7">Cytoplasm</location>
    </subcellularLocation>
</comment>
<dbReference type="InterPro" id="IPR020596">
    <property type="entry name" value="rRNA_Ade_Mease_Trfase_CS"/>
</dbReference>
<keyword evidence="5 7" id="KW-0949">S-adenosyl-L-methionine</keyword>
<evidence type="ECO:0000259" key="9">
    <source>
        <dbReference type="SMART" id="SM00650"/>
    </source>
</evidence>
<dbReference type="PANTHER" id="PTHR11727:SF7">
    <property type="entry name" value="DIMETHYLADENOSINE TRANSFERASE-RELATED"/>
    <property type="match status" value="1"/>
</dbReference>
<dbReference type="NCBIfam" id="TIGR00755">
    <property type="entry name" value="ksgA"/>
    <property type="match status" value="1"/>
</dbReference>
<dbReference type="SUPFAM" id="SSF53335">
    <property type="entry name" value="S-adenosyl-L-methionine-dependent methyltransferases"/>
    <property type="match status" value="1"/>
</dbReference>
<keyword evidence="6 7" id="KW-0694">RNA-binding</keyword>
<evidence type="ECO:0000313" key="11">
    <source>
        <dbReference type="Proteomes" id="UP001157733"/>
    </source>
</evidence>
<dbReference type="HAMAP" id="MF_00607">
    <property type="entry name" value="16SrRNA_methyltr_A"/>
    <property type="match status" value="1"/>
</dbReference>
<reference evidence="10 11" key="1">
    <citation type="submission" date="2022-09" db="EMBL/GenBank/DDBJ databases">
        <authorList>
            <person name="Kop L."/>
        </authorList>
    </citation>
    <scope>NUCLEOTIDE SEQUENCE [LARGE SCALE GENOMIC DNA]</scope>
    <source>
        <strain evidence="10 11">347</strain>
    </source>
</reference>
<feature type="binding site" evidence="7 8">
    <location>
        <position position="101"/>
    </location>
    <ligand>
        <name>S-adenosyl-L-methionine</name>
        <dbReference type="ChEBI" id="CHEBI:59789"/>
    </ligand>
</feature>
<evidence type="ECO:0000256" key="6">
    <source>
        <dbReference type="ARBA" id="ARBA00022884"/>
    </source>
</evidence>
<feature type="binding site" evidence="7 8">
    <location>
        <position position="12"/>
    </location>
    <ligand>
        <name>S-adenosyl-L-methionine</name>
        <dbReference type="ChEBI" id="CHEBI:59789"/>
    </ligand>
</feature>
<evidence type="ECO:0000256" key="8">
    <source>
        <dbReference type="PROSITE-ProRule" id="PRU01026"/>
    </source>
</evidence>
<evidence type="ECO:0000256" key="1">
    <source>
        <dbReference type="ARBA" id="ARBA00022490"/>
    </source>
</evidence>
<feature type="binding site" evidence="7 8">
    <location>
        <position position="58"/>
    </location>
    <ligand>
        <name>S-adenosyl-L-methionine</name>
        <dbReference type="ChEBI" id="CHEBI:59789"/>
    </ligand>
</feature>
<evidence type="ECO:0000256" key="5">
    <source>
        <dbReference type="ARBA" id="ARBA00022691"/>
    </source>
</evidence>
<dbReference type="CDD" id="cd02440">
    <property type="entry name" value="AdoMet_MTases"/>
    <property type="match status" value="1"/>
</dbReference>
<dbReference type="Gene3D" id="3.40.50.150">
    <property type="entry name" value="Vaccinia Virus protein VP39"/>
    <property type="match status" value="1"/>
</dbReference>
<dbReference type="RefSeq" id="WP_282010200.1">
    <property type="nucleotide sequence ID" value="NZ_OX336137.1"/>
</dbReference>
<keyword evidence="1 7" id="KW-0963">Cytoplasm</keyword>
<feature type="binding site" evidence="7 8">
    <location>
        <position position="83"/>
    </location>
    <ligand>
        <name>S-adenosyl-L-methionine</name>
        <dbReference type="ChEBI" id="CHEBI:59789"/>
    </ligand>
</feature>
<dbReference type="EC" id="2.1.1.182" evidence="7"/>
<evidence type="ECO:0000256" key="2">
    <source>
        <dbReference type="ARBA" id="ARBA00022552"/>
    </source>
</evidence>
<dbReference type="GO" id="GO:0052908">
    <property type="term" value="F:16S rRNA (adenine(1518)-N(6)/adenine(1519)-N(6))-dimethyltransferase activity"/>
    <property type="evidence" value="ECO:0007669"/>
    <property type="project" value="UniProtKB-EC"/>
</dbReference>
<dbReference type="PROSITE" id="PS01131">
    <property type="entry name" value="RRNA_A_DIMETH"/>
    <property type="match status" value="1"/>
</dbReference>
<dbReference type="Gene3D" id="1.10.8.100">
    <property type="entry name" value="Ribosomal RNA adenine dimethylase-like, domain 2"/>
    <property type="match status" value="1"/>
</dbReference>
<evidence type="ECO:0000256" key="3">
    <source>
        <dbReference type="ARBA" id="ARBA00022603"/>
    </source>
</evidence>
<feature type="binding site" evidence="7 8">
    <location>
        <position position="10"/>
    </location>
    <ligand>
        <name>S-adenosyl-L-methionine</name>
        <dbReference type="ChEBI" id="CHEBI:59789"/>
    </ligand>
</feature>
<dbReference type="InterPro" id="IPR029063">
    <property type="entry name" value="SAM-dependent_MTases_sf"/>
</dbReference>
<protein>
    <recommendedName>
        <fullName evidence="7">Ribosomal RNA small subunit methyltransferase A</fullName>
        <ecNumber evidence="7">2.1.1.182</ecNumber>
    </recommendedName>
    <alternativeName>
        <fullName evidence="7">16S rRNA (adenine(1518)-N(6)/adenine(1519)-N(6))-dimethyltransferase</fullName>
    </alternativeName>
    <alternativeName>
        <fullName evidence="7">16S rRNA dimethyladenosine transferase</fullName>
    </alternativeName>
    <alternativeName>
        <fullName evidence="7">16S rRNA dimethylase</fullName>
    </alternativeName>
    <alternativeName>
        <fullName evidence="7">S-adenosylmethionine-6-N', N'-adenosyl(rRNA) dimethyltransferase</fullName>
    </alternativeName>
</protein>
<accession>A0ABM9HAV0</accession>
<comment type="similarity">
    <text evidence="7">Belongs to the class I-like SAM-binding methyltransferase superfamily. rRNA adenine N(6)-methyltransferase family. RsmA subfamily.</text>
</comment>
<evidence type="ECO:0000256" key="4">
    <source>
        <dbReference type="ARBA" id="ARBA00022679"/>
    </source>
</evidence>
<keyword evidence="4 7" id="KW-0808">Transferase</keyword>
<sequence>MKKKRALGQNFLTDPGIAEDIVQHAGIEEGGTVVEIGPGPGILTGSLLRDCGKLIALEIDPKLCHLLGKQFASNPKFDLHQQDALVYDYSRAGSRFQVVSNLPYYAAMPILKRLIQYQAAIVNMTLMLQREVVDRLVAVPGTRDYGSLSVFTQFNCEVERLMEVGKQHFNPPPKVDSSVIRLVPRSAPPVAVDDLKTFYHVVNAAFFHKRKMLKNNLKALCKYFDFTWQGIEDAGIDPARRGETLSLEEFATLSNLMESKTP</sequence>
<evidence type="ECO:0000313" key="10">
    <source>
        <dbReference type="EMBL" id="CAI2717248.1"/>
    </source>
</evidence>
<keyword evidence="2 7" id="KW-0698">rRNA processing</keyword>
<proteinExistence type="inferred from homology"/>
<feature type="domain" description="Ribosomal RNA adenine methylase transferase N-terminal" evidence="9">
    <location>
        <begin position="17"/>
        <end position="186"/>
    </location>
</feature>
<dbReference type="InterPro" id="IPR020598">
    <property type="entry name" value="rRNA_Ade_methylase_Trfase_N"/>
</dbReference>
<dbReference type="InterPro" id="IPR001737">
    <property type="entry name" value="KsgA/Erm"/>
</dbReference>
<dbReference type="Pfam" id="PF00398">
    <property type="entry name" value="RrnaAD"/>
    <property type="match status" value="1"/>
</dbReference>
<comment type="catalytic activity">
    <reaction evidence="7">
        <text>adenosine(1518)/adenosine(1519) in 16S rRNA + 4 S-adenosyl-L-methionine = N(6)-dimethyladenosine(1518)/N(6)-dimethyladenosine(1519) in 16S rRNA + 4 S-adenosyl-L-homocysteine + 4 H(+)</text>
        <dbReference type="Rhea" id="RHEA:19609"/>
        <dbReference type="Rhea" id="RHEA-COMP:10232"/>
        <dbReference type="Rhea" id="RHEA-COMP:10233"/>
        <dbReference type="ChEBI" id="CHEBI:15378"/>
        <dbReference type="ChEBI" id="CHEBI:57856"/>
        <dbReference type="ChEBI" id="CHEBI:59789"/>
        <dbReference type="ChEBI" id="CHEBI:74411"/>
        <dbReference type="ChEBI" id="CHEBI:74493"/>
        <dbReference type="EC" id="2.1.1.182"/>
    </reaction>
</comment>
<keyword evidence="11" id="KW-1185">Reference proteome</keyword>
<dbReference type="PANTHER" id="PTHR11727">
    <property type="entry name" value="DIMETHYLADENOSINE TRANSFERASE"/>
    <property type="match status" value="1"/>
</dbReference>
<dbReference type="Proteomes" id="UP001157733">
    <property type="component" value="Chromosome"/>
</dbReference>
<comment type="function">
    <text evidence="7">Specifically dimethylates two adjacent adenosines (A1518 and A1519) in the loop of a conserved hairpin near the 3'-end of 16S rRNA in the 30S particle. May play a critical role in biogenesis of 30S subunits.</text>
</comment>
<dbReference type="PROSITE" id="PS51689">
    <property type="entry name" value="SAM_RNA_A_N6_MT"/>
    <property type="match status" value="1"/>
</dbReference>
<organism evidence="10 11">
    <name type="scientific">Nitrospina watsonii</name>
    <dbReference type="NCBI Taxonomy" id="1323948"/>
    <lineage>
        <taxon>Bacteria</taxon>
        <taxon>Pseudomonadati</taxon>
        <taxon>Nitrospinota/Tectimicrobiota group</taxon>
        <taxon>Nitrospinota</taxon>
        <taxon>Nitrospinia</taxon>
        <taxon>Nitrospinales</taxon>
        <taxon>Nitrospinaceae</taxon>
        <taxon>Nitrospina</taxon>
    </lineage>
</organism>
<name>A0ABM9HAV0_9BACT</name>
<dbReference type="InterPro" id="IPR011530">
    <property type="entry name" value="rRNA_adenine_dimethylase"/>
</dbReference>
<gene>
    <name evidence="7 10" type="primary">rsmA</name>
    <name evidence="7" type="synonym">ksgA</name>
    <name evidence="10" type="ORF">NSPWAT_0389</name>
</gene>
<evidence type="ECO:0000256" key="7">
    <source>
        <dbReference type="HAMAP-Rule" id="MF_00607"/>
    </source>
</evidence>
<dbReference type="InterPro" id="IPR023165">
    <property type="entry name" value="rRNA_Ade_diMease-like_C"/>
</dbReference>
<dbReference type="EMBL" id="OX336137">
    <property type="protein sequence ID" value="CAI2717248.1"/>
    <property type="molecule type" value="Genomic_DNA"/>
</dbReference>
<dbReference type="SMART" id="SM00650">
    <property type="entry name" value="rADc"/>
    <property type="match status" value="1"/>
</dbReference>
<feature type="binding site" evidence="7 8">
    <location>
        <position position="37"/>
    </location>
    <ligand>
        <name>S-adenosyl-L-methionine</name>
        <dbReference type="ChEBI" id="CHEBI:59789"/>
    </ligand>
</feature>